<feature type="site" description="Stabilizes the basic form of H active site to accept a proton" evidence="7">
    <location>
        <position position="87"/>
    </location>
</feature>
<dbReference type="PANTHER" id="PTHR17224">
    <property type="entry name" value="PEPTIDYL-TRNA HYDROLASE"/>
    <property type="match status" value="1"/>
</dbReference>
<dbReference type="GO" id="GO:0004045">
    <property type="term" value="F:peptidyl-tRNA hydrolase activity"/>
    <property type="evidence" value="ECO:0007669"/>
    <property type="project" value="UniProtKB-EC"/>
</dbReference>
<keyword evidence="2 7" id="KW-0820">tRNA-binding</keyword>
<dbReference type="SUPFAM" id="SSF53178">
    <property type="entry name" value="Peptidyl-tRNA hydrolase-like"/>
    <property type="match status" value="1"/>
</dbReference>
<dbReference type="InterPro" id="IPR001328">
    <property type="entry name" value="Pept_tRNA_hydro"/>
</dbReference>
<dbReference type="NCBIfam" id="TIGR00447">
    <property type="entry name" value="pth"/>
    <property type="match status" value="1"/>
</dbReference>
<evidence type="ECO:0000256" key="1">
    <source>
        <dbReference type="ARBA" id="ARBA00013260"/>
    </source>
</evidence>
<evidence type="ECO:0000256" key="4">
    <source>
        <dbReference type="ARBA" id="ARBA00022884"/>
    </source>
</evidence>
<evidence type="ECO:0000256" key="8">
    <source>
        <dbReference type="RuleBase" id="RU000673"/>
    </source>
</evidence>
<dbReference type="CDD" id="cd00462">
    <property type="entry name" value="PTH"/>
    <property type="match status" value="1"/>
</dbReference>
<dbReference type="InterPro" id="IPR036416">
    <property type="entry name" value="Pept_tRNA_hydro_sf"/>
</dbReference>
<feature type="binding site" evidence="7">
    <location>
        <position position="108"/>
    </location>
    <ligand>
        <name>tRNA</name>
        <dbReference type="ChEBI" id="CHEBI:17843"/>
    </ligand>
</feature>
<dbReference type="PANTHER" id="PTHR17224:SF1">
    <property type="entry name" value="PEPTIDYL-TRNA HYDROLASE"/>
    <property type="match status" value="1"/>
</dbReference>
<dbReference type="InterPro" id="IPR018171">
    <property type="entry name" value="Pept_tRNA_hydro_CS"/>
</dbReference>
<evidence type="ECO:0000313" key="11">
    <source>
        <dbReference type="Proteomes" id="UP001460679"/>
    </source>
</evidence>
<keyword evidence="4 7" id="KW-0694">RNA-binding</keyword>
<evidence type="ECO:0000256" key="3">
    <source>
        <dbReference type="ARBA" id="ARBA00022801"/>
    </source>
</evidence>
<keyword evidence="3 7" id="KW-0378">Hydrolase</keyword>
<comment type="function">
    <text evidence="7">Catalyzes the release of premature peptidyl moieties from peptidyl-tRNA molecules trapped in stalled 50S ribosomal subunits, and thus maintains levels of free tRNAs and 50S ribosomes.</text>
</comment>
<gene>
    <name evidence="7 10" type="primary">pth</name>
    <name evidence="10" type="ORF">WG616_03235</name>
</gene>
<feature type="active site" description="Proton acceptor" evidence="7">
    <location>
        <position position="19"/>
    </location>
</feature>
<dbReference type="EMBL" id="CP148066">
    <property type="protein sequence ID" value="WXL28351.1"/>
    <property type="molecule type" value="Genomic_DNA"/>
</dbReference>
<feature type="binding site" evidence="7">
    <location>
        <position position="62"/>
    </location>
    <ligand>
        <name>tRNA</name>
        <dbReference type="ChEBI" id="CHEBI:17843"/>
    </ligand>
</feature>
<keyword evidence="11" id="KW-1185">Reference proteome</keyword>
<dbReference type="Proteomes" id="UP001460679">
    <property type="component" value="Chromosome"/>
</dbReference>
<evidence type="ECO:0000313" key="10">
    <source>
        <dbReference type="EMBL" id="WXL28351.1"/>
    </source>
</evidence>
<protein>
    <recommendedName>
        <fullName evidence="6 7">Peptidyl-tRNA hydrolase</fullName>
        <shortName evidence="7">Pth</shortName>
        <ecNumber evidence="1 7">3.1.1.29</ecNumber>
    </recommendedName>
</protein>
<evidence type="ECO:0000256" key="5">
    <source>
        <dbReference type="ARBA" id="ARBA00038063"/>
    </source>
</evidence>
<sequence length="183" mass="20684">MKIIVGLGNPGEEYKNTRHNVGFDVIDKLAVKLNADSFREKFKGEYVKTDDFILAKPLTYMNNSGDFVYALMQFYKLNIDDLIVVYDDMDHPVGKAVIKTNGSAGGHNGMKDIIDKLGTSEIKRLKVGIGRPIGNVKNYVLSKFNAEHQKVINEVENRCVDVLETCIFNDIRYAITKFNTENK</sequence>
<feature type="binding site" evidence="7">
    <location>
        <position position="14"/>
    </location>
    <ligand>
        <name>tRNA</name>
        <dbReference type="ChEBI" id="CHEBI:17843"/>
    </ligand>
</feature>
<proteinExistence type="inferred from homology"/>
<accession>A0ABZ2RMW5</accession>
<comment type="subcellular location">
    <subcellularLocation>
        <location evidence="7">Cytoplasm</location>
    </subcellularLocation>
</comment>
<keyword evidence="7" id="KW-0963">Cytoplasm</keyword>
<evidence type="ECO:0000256" key="9">
    <source>
        <dbReference type="RuleBase" id="RU004320"/>
    </source>
</evidence>
<dbReference type="PROSITE" id="PS01195">
    <property type="entry name" value="PEPT_TRNA_HYDROL_1"/>
    <property type="match status" value="1"/>
</dbReference>
<dbReference type="Gene3D" id="3.40.50.1470">
    <property type="entry name" value="Peptidyl-tRNA hydrolase"/>
    <property type="match status" value="1"/>
</dbReference>
<evidence type="ECO:0000256" key="7">
    <source>
        <dbReference type="HAMAP-Rule" id="MF_00083"/>
    </source>
</evidence>
<feature type="site" description="Discriminates between blocked and unblocked aminoacyl-tRNA" evidence="7">
    <location>
        <position position="9"/>
    </location>
</feature>
<dbReference type="RefSeq" id="WP_205499374.1">
    <property type="nucleotide sequence ID" value="NZ_CP148066.1"/>
</dbReference>
<comment type="function">
    <text evidence="7">Hydrolyzes ribosome-free peptidyl-tRNAs (with 1 or more amino acids incorporated), which drop off the ribosome during protein synthesis, or as a result of ribosome stalling.</text>
</comment>
<name>A0ABZ2RMW5_9BACT</name>
<dbReference type="HAMAP" id="MF_00083">
    <property type="entry name" value="Pept_tRNA_hydro_bact"/>
    <property type="match status" value="1"/>
</dbReference>
<feature type="binding site" evidence="7">
    <location>
        <position position="60"/>
    </location>
    <ligand>
        <name>tRNA</name>
        <dbReference type="ChEBI" id="CHEBI:17843"/>
    </ligand>
</feature>
<organism evidence="10 11">
    <name type="scientific">[Mycoplasma] gypis</name>
    <dbReference type="NCBI Taxonomy" id="92404"/>
    <lineage>
        <taxon>Bacteria</taxon>
        <taxon>Bacillati</taxon>
        <taxon>Mycoplasmatota</taxon>
        <taxon>Mycoplasmoidales</taxon>
        <taxon>Metamycoplasmataceae</taxon>
        <taxon>Metamycoplasma</taxon>
    </lineage>
</organism>
<comment type="subunit">
    <text evidence="7">Monomer.</text>
</comment>
<comment type="similarity">
    <text evidence="5 7 9">Belongs to the PTH family.</text>
</comment>
<evidence type="ECO:0000256" key="2">
    <source>
        <dbReference type="ARBA" id="ARBA00022555"/>
    </source>
</evidence>
<evidence type="ECO:0000256" key="6">
    <source>
        <dbReference type="ARBA" id="ARBA00050038"/>
    </source>
</evidence>
<dbReference type="EC" id="3.1.1.29" evidence="1 7"/>
<dbReference type="Pfam" id="PF01195">
    <property type="entry name" value="Pept_tRNA_hydro"/>
    <property type="match status" value="1"/>
</dbReference>
<comment type="catalytic activity">
    <reaction evidence="7 8">
        <text>an N-acyl-L-alpha-aminoacyl-tRNA + H2O = an N-acyl-L-amino acid + a tRNA + H(+)</text>
        <dbReference type="Rhea" id="RHEA:54448"/>
        <dbReference type="Rhea" id="RHEA-COMP:10123"/>
        <dbReference type="Rhea" id="RHEA-COMP:13883"/>
        <dbReference type="ChEBI" id="CHEBI:15377"/>
        <dbReference type="ChEBI" id="CHEBI:15378"/>
        <dbReference type="ChEBI" id="CHEBI:59874"/>
        <dbReference type="ChEBI" id="CHEBI:78442"/>
        <dbReference type="ChEBI" id="CHEBI:138191"/>
        <dbReference type="EC" id="3.1.1.29"/>
    </reaction>
</comment>
<dbReference type="PROSITE" id="PS01196">
    <property type="entry name" value="PEPT_TRNA_HYDROL_2"/>
    <property type="match status" value="1"/>
</dbReference>
<reference evidence="10" key="1">
    <citation type="submission" date="2024-03" db="EMBL/GenBank/DDBJ databases">
        <title>Complete genome sequence of Mycoplasma gypis type strain B1/T1.</title>
        <authorList>
            <person name="Spergser J."/>
        </authorList>
    </citation>
    <scope>NUCLEOTIDE SEQUENCE [LARGE SCALE GENOMIC DNA]</scope>
    <source>
        <strain evidence="10">B1/T1</strain>
    </source>
</reference>